<dbReference type="SMART" id="SM00993">
    <property type="entry name" value="YL1_C"/>
    <property type="match status" value="1"/>
</dbReference>
<dbReference type="Pfam" id="PF08265">
    <property type="entry name" value="YL1_C"/>
    <property type="match status" value="1"/>
</dbReference>
<dbReference type="GeneID" id="14495918"/>
<keyword evidence="3" id="KW-0804">Transcription</keyword>
<evidence type="ECO:0000313" key="6">
    <source>
        <dbReference type="EMBL" id="CCH60882.1"/>
    </source>
</evidence>
<dbReference type="InParanoid" id="I2H3D0"/>
<dbReference type="KEGG" id="tbl:TBLA_0D03830"/>
<proteinExistence type="predicted"/>
<dbReference type="Proteomes" id="UP000002866">
    <property type="component" value="Chromosome 4"/>
</dbReference>
<dbReference type="InterPro" id="IPR029525">
    <property type="entry name" value="INO80C/Ies6"/>
</dbReference>
<dbReference type="HOGENOM" id="CLU_071116_2_1_1"/>
<dbReference type="InterPro" id="IPR013272">
    <property type="entry name" value="Vps72/YL1_C"/>
</dbReference>
<keyword evidence="4" id="KW-0539">Nucleus</keyword>
<evidence type="ECO:0000256" key="1">
    <source>
        <dbReference type="ARBA" id="ARBA00004123"/>
    </source>
</evidence>
<dbReference type="EMBL" id="HE806319">
    <property type="protein sequence ID" value="CCH60882.1"/>
    <property type="molecule type" value="Genomic_DNA"/>
</dbReference>
<dbReference type="GO" id="GO:0006338">
    <property type="term" value="P:chromatin remodeling"/>
    <property type="evidence" value="ECO:0007669"/>
    <property type="project" value="EnsemblFungi"/>
</dbReference>
<dbReference type="FunCoup" id="I2H3D0">
    <property type="interactions" value="95"/>
</dbReference>
<evidence type="ECO:0000256" key="2">
    <source>
        <dbReference type="ARBA" id="ARBA00023015"/>
    </source>
</evidence>
<accession>I2H3D0</accession>
<evidence type="ECO:0000259" key="5">
    <source>
        <dbReference type="SMART" id="SM00993"/>
    </source>
</evidence>
<dbReference type="GO" id="GO:0031011">
    <property type="term" value="C:Ino80 complex"/>
    <property type="evidence" value="ECO:0007669"/>
    <property type="project" value="EnsemblFungi"/>
</dbReference>
<dbReference type="RefSeq" id="XP_004180401.1">
    <property type="nucleotide sequence ID" value="XM_004180353.1"/>
</dbReference>
<dbReference type="AlphaFoldDB" id="I2H3D0"/>
<name>I2H3D0_HENB6</name>
<dbReference type="OrthoDB" id="49520at2759"/>
<reference evidence="6 7" key="1">
    <citation type="journal article" date="2011" name="Proc. Natl. Acad. Sci. U.S.A.">
        <title>Evolutionary erosion of yeast sex chromosomes by mating-type switching accidents.</title>
        <authorList>
            <person name="Gordon J.L."/>
            <person name="Armisen D."/>
            <person name="Proux-Wera E."/>
            <person name="Oheigeartaigh S.S."/>
            <person name="Byrne K.P."/>
            <person name="Wolfe K.H."/>
        </authorList>
    </citation>
    <scope>NUCLEOTIDE SEQUENCE [LARGE SCALE GENOMIC DNA]</scope>
    <source>
        <strain evidence="7">ATCC 34711 / CBS 6284 / DSM 70876 / NBRC 10599 / NRRL Y-10934 / UCD 77-7</strain>
    </source>
</reference>
<organism evidence="6 7">
    <name type="scientific">Henningerozyma blattae (strain ATCC 34711 / CBS 6284 / DSM 70876 / NBRC 10599 / NRRL Y-10934 / UCD 77-7)</name>
    <name type="common">Yeast</name>
    <name type="synonym">Tetrapisispora blattae</name>
    <dbReference type="NCBI Taxonomy" id="1071380"/>
    <lineage>
        <taxon>Eukaryota</taxon>
        <taxon>Fungi</taxon>
        <taxon>Dikarya</taxon>
        <taxon>Ascomycota</taxon>
        <taxon>Saccharomycotina</taxon>
        <taxon>Saccharomycetes</taxon>
        <taxon>Saccharomycetales</taxon>
        <taxon>Saccharomycetaceae</taxon>
        <taxon>Henningerozyma</taxon>
    </lineage>
</organism>
<evidence type="ECO:0000256" key="4">
    <source>
        <dbReference type="ARBA" id="ARBA00023242"/>
    </source>
</evidence>
<comment type="subcellular location">
    <subcellularLocation>
        <location evidence="1">Nucleus</location>
    </subcellularLocation>
</comment>
<feature type="domain" description="Vps72/YL1 C-terminal" evidence="5">
    <location>
        <begin position="102"/>
        <end position="131"/>
    </location>
</feature>
<evidence type="ECO:0000313" key="7">
    <source>
        <dbReference type="Proteomes" id="UP000002866"/>
    </source>
</evidence>
<evidence type="ECO:0000256" key="3">
    <source>
        <dbReference type="ARBA" id="ARBA00023163"/>
    </source>
</evidence>
<keyword evidence="7" id="KW-1185">Reference proteome</keyword>
<keyword evidence="2" id="KW-0805">Transcription regulation</keyword>
<sequence length="154" mass="17763">MSNTPNNSDARLEFLRSVYQQVSVPNIPSNYRRATYIDSKKKDGATKKKVYRRHRTSKQLIADELKRINKVLDEHKTSNTPVGTQINYFNINAPPSLKPIKKYCDITGLVGNYKSSTNNLRYYNSEIYQAVIKQIAPGMDQEYLKLRGDNFVLK</sequence>
<dbReference type="PANTHER" id="PTHR31200:SF1">
    <property type="entry name" value="INO80 COMPLEX SUBUNIT C"/>
    <property type="match status" value="1"/>
</dbReference>
<dbReference type="eggNOG" id="KOG4137">
    <property type="taxonomic scope" value="Eukaryota"/>
</dbReference>
<protein>
    <recommendedName>
        <fullName evidence="5">Vps72/YL1 C-terminal domain-containing protein</fullName>
    </recommendedName>
</protein>
<dbReference type="STRING" id="1071380.I2H3D0"/>
<dbReference type="OMA" id="VIKPMAP"/>
<dbReference type="PANTHER" id="PTHR31200">
    <property type="entry name" value="INO80 COMPLEX SUBUNIT C"/>
    <property type="match status" value="1"/>
</dbReference>
<gene>
    <name evidence="6" type="primary">TBLA0D03830</name>
    <name evidence="6" type="ORF">TBLA_0D03830</name>
</gene>